<evidence type="ECO:0000256" key="1">
    <source>
        <dbReference type="PROSITE-ProRule" id="PRU00278"/>
    </source>
</evidence>
<dbReference type="InterPro" id="IPR050245">
    <property type="entry name" value="PrsA_foldase"/>
</dbReference>
<reference evidence="4 5" key="1">
    <citation type="submission" date="2018-08" db="EMBL/GenBank/DDBJ databases">
        <title>Paenibacillus sp. M4BSY-1, whole genome shotgun sequence.</title>
        <authorList>
            <person name="Tuo L."/>
        </authorList>
    </citation>
    <scope>NUCLEOTIDE SEQUENCE [LARGE SCALE GENOMIC DNA]</scope>
    <source>
        <strain evidence="4 5">M4BSY-1</strain>
    </source>
</reference>
<evidence type="ECO:0000259" key="3">
    <source>
        <dbReference type="PROSITE" id="PS50198"/>
    </source>
</evidence>
<dbReference type="RefSeq" id="WP_116050089.1">
    <property type="nucleotide sequence ID" value="NZ_QUBQ01000009.1"/>
</dbReference>
<dbReference type="OrthoDB" id="14196at2"/>
<accession>A0A371NZX8</accession>
<dbReference type="InterPro" id="IPR027304">
    <property type="entry name" value="Trigger_fact/SurA_dom_sf"/>
</dbReference>
<dbReference type="GO" id="GO:0003755">
    <property type="term" value="F:peptidyl-prolyl cis-trans isomerase activity"/>
    <property type="evidence" value="ECO:0007669"/>
    <property type="project" value="UniProtKB-KW"/>
</dbReference>
<organism evidence="4 5">
    <name type="scientific">Paenibacillus paeoniae</name>
    <dbReference type="NCBI Taxonomy" id="2292705"/>
    <lineage>
        <taxon>Bacteria</taxon>
        <taxon>Bacillati</taxon>
        <taxon>Bacillota</taxon>
        <taxon>Bacilli</taxon>
        <taxon>Bacillales</taxon>
        <taxon>Paenibacillaceae</taxon>
        <taxon>Paenibacillus</taxon>
    </lineage>
</organism>
<dbReference type="Proteomes" id="UP000261905">
    <property type="component" value="Unassembled WGS sequence"/>
</dbReference>
<dbReference type="Pfam" id="PF13616">
    <property type="entry name" value="Rotamase_3"/>
    <property type="match status" value="1"/>
</dbReference>
<evidence type="ECO:0000313" key="5">
    <source>
        <dbReference type="Proteomes" id="UP000261905"/>
    </source>
</evidence>
<dbReference type="Gene3D" id="3.10.50.40">
    <property type="match status" value="1"/>
</dbReference>
<name>A0A371NZX8_9BACL</name>
<feature type="domain" description="PpiC" evidence="3">
    <location>
        <begin position="187"/>
        <end position="291"/>
    </location>
</feature>
<dbReference type="InterPro" id="IPR046357">
    <property type="entry name" value="PPIase_dom_sf"/>
</dbReference>
<keyword evidence="5" id="KW-1185">Reference proteome</keyword>
<comment type="caution">
    <text evidence="4">The sequence shown here is derived from an EMBL/GenBank/DDBJ whole genome shotgun (WGS) entry which is preliminary data.</text>
</comment>
<keyword evidence="1 4" id="KW-0413">Isomerase</keyword>
<keyword evidence="1" id="KW-0697">Rotamase</keyword>
<dbReference type="EMBL" id="QUBQ01000009">
    <property type="protein sequence ID" value="REK69223.1"/>
    <property type="molecule type" value="Genomic_DNA"/>
</dbReference>
<dbReference type="SUPFAM" id="SSF109998">
    <property type="entry name" value="Triger factor/SurA peptide-binding domain-like"/>
    <property type="match status" value="1"/>
</dbReference>
<dbReference type="SUPFAM" id="SSF54534">
    <property type="entry name" value="FKBP-like"/>
    <property type="match status" value="1"/>
</dbReference>
<feature type="region of interest" description="Disordered" evidence="2">
    <location>
        <begin position="325"/>
        <end position="373"/>
    </location>
</feature>
<evidence type="ECO:0000313" key="4">
    <source>
        <dbReference type="EMBL" id="REK69223.1"/>
    </source>
</evidence>
<dbReference type="PANTHER" id="PTHR47245">
    <property type="entry name" value="PEPTIDYLPROLYL ISOMERASE"/>
    <property type="match status" value="1"/>
</dbReference>
<sequence>MFHRTSKSTWRRSALLVLAAVLVMTMLAACGGGSKGGHSLQFKNVSKGEVVATFKDGKVTQDELKKYLDVYVMAQPAYESIVEIPQFQEMLLEQYVSFKLLSGQASEASLKEARKQVDEQLIGFKELKGSDKSFADELKKKKISDADIATFLLLNSAAVVHMNSLVTDEDMAKAFETMKADFAVSDVRHILIQTTETDPATQEKKELRTEAEALAIAKDVKAKLEAGGDWDALAKQYSDDGGSKENGGLYEGKAGSEWVEPFKIATYEQEIGVIGEPVKTDFGYHVIKVEKREDKTLDKLTEAEKNQVKGAAAYTYMEKFMKDEMPKQELKITLPKSEEGEGTGEGEAPEGSGTPSETPADGDSAANDEKAAE</sequence>
<dbReference type="InterPro" id="IPR000297">
    <property type="entry name" value="PPIase_PpiC"/>
</dbReference>
<dbReference type="PROSITE" id="PS51257">
    <property type="entry name" value="PROKAR_LIPOPROTEIN"/>
    <property type="match status" value="1"/>
</dbReference>
<gene>
    <name evidence="4" type="ORF">DX130_25245</name>
</gene>
<protein>
    <submittedName>
        <fullName evidence="4">Peptidylprolyl isomerase</fullName>
    </submittedName>
</protein>
<evidence type="ECO:0000256" key="2">
    <source>
        <dbReference type="SAM" id="MobiDB-lite"/>
    </source>
</evidence>
<dbReference type="AlphaFoldDB" id="A0A371NZX8"/>
<proteinExistence type="predicted"/>
<dbReference type="PANTHER" id="PTHR47245:SF2">
    <property type="entry name" value="PEPTIDYL-PROLYL CIS-TRANS ISOMERASE HP_0175-RELATED"/>
    <property type="match status" value="1"/>
</dbReference>
<dbReference type="PROSITE" id="PS50198">
    <property type="entry name" value="PPIC_PPIASE_2"/>
    <property type="match status" value="1"/>
</dbReference>